<keyword evidence="4 7" id="KW-0812">Transmembrane</keyword>
<dbReference type="InterPro" id="IPR051907">
    <property type="entry name" value="DoxX-like_oxidoreductase"/>
</dbReference>
<dbReference type="PANTHER" id="PTHR33452">
    <property type="entry name" value="OXIDOREDUCTASE CATD-RELATED"/>
    <property type="match status" value="1"/>
</dbReference>
<evidence type="ECO:0000256" key="4">
    <source>
        <dbReference type="ARBA" id="ARBA00022692"/>
    </source>
</evidence>
<evidence type="ECO:0000256" key="6">
    <source>
        <dbReference type="ARBA" id="ARBA00023136"/>
    </source>
</evidence>
<evidence type="ECO:0000256" key="5">
    <source>
        <dbReference type="ARBA" id="ARBA00022989"/>
    </source>
</evidence>
<dbReference type="InterPro" id="IPR032808">
    <property type="entry name" value="DoxX"/>
</dbReference>
<dbReference type="EMBL" id="JAAQOM010000018">
    <property type="protein sequence ID" value="NIA56920.1"/>
    <property type="molecule type" value="Genomic_DNA"/>
</dbReference>
<organism evidence="8 9">
    <name type="scientific">Telluria antibiotica</name>
    <dbReference type="NCBI Taxonomy" id="2717319"/>
    <lineage>
        <taxon>Bacteria</taxon>
        <taxon>Pseudomonadati</taxon>
        <taxon>Pseudomonadota</taxon>
        <taxon>Betaproteobacteria</taxon>
        <taxon>Burkholderiales</taxon>
        <taxon>Oxalobacteraceae</taxon>
        <taxon>Telluria group</taxon>
        <taxon>Telluria</taxon>
    </lineage>
</organism>
<keyword evidence="6 7" id="KW-0472">Membrane</keyword>
<feature type="transmembrane region" description="Helical" evidence="7">
    <location>
        <begin position="28"/>
        <end position="53"/>
    </location>
</feature>
<comment type="caution">
    <text evidence="8">The sequence shown here is derived from an EMBL/GenBank/DDBJ whole genome shotgun (WGS) entry which is preliminary data.</text>
</comment>
<feature type="transmembrane region" description="Helical" evidence="7">
    <location>
        <begin position="125"/>
        <end position="144"/>
    </location>
</feature>
<accession>A0ABX0PLZ8</accession>
<evidence type="ECO:0000256" key="7">
    <source>
        <dbReference type="SAM" id="Phobius"/>
    </source>
</evidence>
<evidence type="ECO:0000313" key="9">
    <source>
        <dbReference type="Proteomes" id="UP000716322"/>
    </source>
</evidence>
<keyword evidence="9" id="KW-1185">Reference proteome</keyword>
<proteinExistence type="inferred from homology"/>
<feature type="transmembrane region" description="Helical" evidence="7">
    <location>
        <begin position="65"/>
        <end position="85"/>
    </location>
</feature>
<protein>
    <submittedName>
        <fullName evidence="8">DoxX family protein</fullName>
    </submittedName>
</protein>
<comment type="subcellular location">
    <subcellularLocation>
        <location evidence="1">Cell membrane</location>
        <topology evidence="1">Multi-pass membrane protein</topology>
    </subcellularLocation>
</comment>
<evidence type="ECO:0000256" key="3">
    <source>
        <dbReference type="ARBA" id="ARBA00022475"/>
    </source>
</evidence>
<evidence type="ECO:0000256" key="1">
    <source>
        <dbReference type="ARBA" id="ARBA00004651"/>
    </source>
</evidence>
<evidence type="ECO:0000313" key="8">
    <source>
        <dbReference type="EMBL" id="NIA56920.1"/>
    </source>
</evidence>
<dbReference type="Proteomes" id="UP000716322">
    <property type="component" value="Unassembled WGS sequence"/>
</dbReference>
<reference evidence="8 9" key="1">
    <citation type="submission" date="2020-03" db="EMBL/GenBank/DDBJ databases">
        <title>Genome sequence of strain Massilia sp. TW-1.</title>
        <authorList>
            <person name="Chaudhary D.K."/>
        </authorList>
    </citation>
    <scope>NUCLEOTIDE SEQUENCE [LARGE SCALE GENOMIC DNA]</scope>
    <source>
        <strain evidence="8 9">TW-1</strain>
    </source>
</reference>
<feature type="transmembrane region" description="Helical" evidence="7">
    <location>
        <begin position="92"/>
        <end position="113"/>
    </location>
</feature>
<sequence>MNSTLITRETIMENSNISLHARDDQGKLVLRVVLAVLLLFHGVSKLIGGVGFITGMLEKAGLPGAFGYLVYIGEVVAPLMILFGVFTRPAALVVAVNMIVALLLVHTSQVFTLNETGGWALELQGMYLGGAIAVALLGAGRYSLGGTAGRWN</sequence>
<evidence type="ECO:0000256" key="2">
    <source>
        <dbReference type="ARBA" id="ARBA00006679"/>
    </source>
</evidence>
<name>A0ABX0PLZ8_9BURK</name>
<dbReference type="Pfam" id="PF07681">
    <property type="entry name" value="DoxX"/>
    <property type="match status" value="1"/>
</dbReference>
<keyword evidence="3" id="KW-1003">Cell membrane</keyword>
<dbReference type="PANTHER" id="PTHR33452:SF1">
    <property type="entry name" value="INNER MEMBRANE PROTEIN YPHA-RELATED"/>
    <property type="match status" value="1"/>
</dbReference>
<comment type="similarity">
    <text evidence="2">Belongs to the DoxX family.</text>
</comment>
<gene>
    <name evidence="8" type="ORF">HAV22_25175</name>
</gene>
<keyword evidence="5 7" id="KW-1133">Transmembrane helix</keyword>